<gene>
    <name evidence="2" type="ORF">LNTAR_24184</name>
</gene>
<protein>
    <recommendedName>
        <fullName evidence="4">Lipoprotein</fullName>
    </recommendedName>
</protein>
<accession>A6DQ25</accession>
<evidence type="ECO:0000313" key="3">
    <source>
        <dbReference type="Proteomes" id="UP000004947"/>
    </source>
</evidence>
<feature type="signal peptide" evidence="1">
    <location>
        <begin position="1"/>
        <end position="20"/>
    </location>
</feature>
<dbReference type="EMBL" id="ABCK01000018">
    <property type="protein sequence ID" value="EDM26266.1"/>
    <property type="molecule type" value="Genomic_DNA"/>
</dbReference>
<dbReference type="Proteomes" id="UP000004947">
    <property type="component" value="Unassembled WGS sequence"/>
</dbReference>
<proteinExistence type="predicted"/>
<reference evidence="2 3" key="1">
    <citation type="journal article" date="2010" name="J. Bacteriol.">
        <title>Genome sequence of Lentisphaera araneosa HTCC2155T, the type species of the order Lentisphaerales in the phylum Lentisphaerae.</title>
        <authorList>
            <person name="Thrash J.C."/>
            <person name="Cho J.C."/>
            <person name="Vergin K.L."/>
            <person name="Morris R.M."/>
            <person name="Giovannoni S.J."/>
        </authorList>
    </citation>
    <scope>NUCLEOTIDE SEQUENCE [LARGE SCALE GENOMIC DNA]</scope>
    <source>
        <strain evidence="2 3">HTCC2155</strain>
    </source>
</reference>
<feature type="chain" id="PRO_5002691333" description="Lipoprotein" evidence="1">
    <location>
        <begin position="21"/>
        <end position="274"/>
    </location>
</feature>
<evidence type="ECO:0008006" key="4">
    <source>
        <dbReference type="Google" id="ProtNLM"/>
    </source>
</evidence>
<dbReference type="AlphaFoldDB" id="A6DQ25"/>
<keyword evidence="1" id="KW-0732">Signal</keyword>
<organism evidence="2 3">
    <name type="scientific">Lentisphaera araneosa HTCC2155</name>
    <dbReference type="NCBI Taxonomy" id="313628"/>
    <lineage>
        <taxon>Bacteria</taxon>
        <taxon>Pseudomonadati</taxon>
        <taxon>Lentisphaerota</taxon>
        <taxon>Lentisphaeria</taxon>
        <taxon>Lentisphaerales</taxon>
        <taxon>Lentisphaeraceae</taxon>
        <taxon>Lentisphaera</taxon>
    </lineage>
</organism>
<dbReference type="STRING" id="313628.LNTAR_24184"/>
<name>A6DQ25_9BACT</name>
<comment type="caution">
    <text evidence="2">The sequence shown here is derived from an EMBL/GenBank/DDBJ whole genome shotgun (WGS) entry which is preliminary data.</text>
</comment>
<evidence type="ECO:0000256" key="1">
    <source>
        <dbReference type="SAM" id="SignalP"/>
    </source>
</evidence>
<sequence>MLKFLSLFLCLLASSCMTQKQRVEIAHTELTAFLALEPSIKKELILEDARFTLLHIPQSHYSKIYCDKLLEKFELWQGKRDLSSIAEEQDKYSQLIQKIDSEQKSIINFLRKHHSSYDCLYVEGLAYPGTYATKKPLQEIAQIKDEVNRALQFADGTHRAPQPAYFAGASLFLYQEDKTPMLGVEHQALLRLTHKAYSKEYDSKVPRSAFIQACHEERETQMIKNMSKKYEANNRYDRSIKFLLCGSLHDFKDNVLEWNKLHPEMKFNLLILEP</sequence>
<dbReference type="PROSITE" id="PS51257">
    <property type="entry name" value="PROKAR_LIPOPROTEIN"/>
    <property type="match status" value="1"/>
</dbReference>
<keyword evidence="3" id="KW-1185">Reference proteome</keyword>
<evidence type="ECO:0000313" key="2">
    <source>
        <dbReference type="EMBL" id="EDM26266.1"/>
    </source>
</evidence>